<dbReference type="Proteomes" id="UP000030689">
    <property type="component" value="Unassembled WGS sequence"/>
</dbReference>
<dbReference type="OrthoDB" id="1934526at2759"/>
<keyword evidence="1" id="KW-0812">Transmembrane</keyword>
<proteinExistence type="predicted"/>
<evidence type="ECO:0000313" key="2">
    <source>
        <dbReference type="EMBL" id="ESQ36426.1"/>
    </source>
</evidence>
<dbReference type="Gramene" id="ESQ36426">
    <property type="protein sequence ID" value="ESQ36426"/>
    <property type="gene ID" value="EUTSA_v10008833mg"/>
</dbReference>
<dbReference type="STRING" id="72664.V4MVZ0"/>
<evidence type="ECO:0000313" key="3">
    <source>
        <dbReference type="Proteomes" id="UP000030689"/>
    </source>
</evidence>
<accession>V4MVZ0</accession>
<feature type="transmembrane region" description="Helical" evidence="1">
    <location>
        <begin position="47"/>
        <end position="67"/>
    </location>
</feature>
<gene>
    <name evidence="2" type="ORF">EUTSA_v10008833mg</name>
</gene>
<protein>
    <submittedName>
        <fullName evidence="2">Uncharacterized protein</fullName>
    </submittedName>
</protein>
<keyword evidence="3" id="KW-1185">Reference proteome</keyword>
<reference evidence="2 3" key="1">
    <citation type="journal article" date="2013" name="Front. Plant Sci.">
        <title>The Reference Genome of the Halophytic Plant Eutrema salsugineum.</title>
        <authorList>
            <person name="Yang R."/>
            <person name="Jarvis D.E."/>
            <person name="Chen H."/>
            <person name="Beilstein M.A."/>
            <person name="Grimwood J."/>
            <person name="Jenkins J."/>
            <person name="Shu S."/>
            <person name="Prochnik S."/>
            <person name="Xin M."/>
            <person name="Ma C."/>
            <person name="Schmutz J."/>
            <person name="Wing R.A."/>
            <person name="Mitchell-Olds T."/>
            <person name="Schumaker K.S."/>
            <person name="Wang X."/>
        </authorList>
    </citation>
    <scope>NUCLEOTIDE SEQUENCE [LARGE SCALE GENOMIC DNA]</scope>
</reference>
<dbReference type="AlphaFoldDB" id="V4MVZ0"/>
<dbReference type="eggNOG" id="ENOG502RXY5">
    <property type="taxonomic scope" value="Eukaryota"/>
</dbReference>
<dbReference type="KEGG" id="eus:EUTSA_v10008833mg"/>
<keyword evidence="1" id="KW-0472">Membrane</keyword>
<keyword evidence="1" id="KW-1133">Transmembrane helix</keyword>
<dbReference type="EMBL" id="KI517683">
    <property type="protein sequence ID" value="ESQ36426.1"/>
    <property type="molecule type" value="Genomic_DNA"/>
</dbReference>
<organism evidence="2 3">
    <name type="scientific">Eutrema salsugineum</name>
    <name type="common">Saltwater cress</name>
    <name type="synonym">Sisymbrium salsugineum</name>
    <dbReference type="NCBI Taxonomy" id="72664"/>
    <lineage>
        <taxon>Eukaryota</taxon>
        <taxon>Viridiplantae</taxon>
        <taxon>Streptophyta</taxon>
        <taxon>Embryophyta</taxon>
        <taxon>Tracheophyta</taxon>
        <taxon>Spermatophyta</taxon>
        <taxon>Magnoliopsida</taxon>
        <taxon>eudicotyledons</taxon>
        <taxon>Gunneridae</taxon>
        <taxon>Pentapetalae</taxon>
        <taxon>rosids</taxon>
        <taxon>malvids</taxon>
        <taxon>Brassicales</taxon>
        <taxon>Brassicaceae</taxon>
        <taxon>Eutremeae</taxon>
        <taxon>Eutrema</taxon>
    </lineage>
</organism>
<feature type="transmembrane region" description="Helical" evidence="1">
    <location>
        <begin position="108"/>
        <end position="134"/>
    </location>
</feature>
<name>V4MVZ0_EUTSA</name>
<dbReference type="PANTHER" id="PTHR36703:SF1">
    <property type="entry name" value="TRIACYLGLYCEROL LIPASE-LIKE PROTEIN"/>
    <property type="match status" value="1"/>
</dbReference>
<sequence length="195" mass="22181">MNRLRGRGTSILGYAVVPQLKKKAQNSLVAIHDSYLSTKDLFERHRVVFTVGTSIASVATACIGYSLRHYNETRINQRLESIENAMKNTHELERGELKKLVDPVGSRFASTIATAGTTLILGYGLGWRGGVWYANRKFRREQMRLAGQLKPREWKLLGRIKQHRAWPTTKFLRRPFPRQNKTTESALKTPEESAG</sequence>
<dbReference type="OMA" id="KPKRWPL"/>
<dbReference type="PANTHER" id="PTHR36703">
    <property type="entry name" value="TRIACYLGLYCEROL LIPASE-LIKE PROTEIN"/>
    <property type="match status" value="1"/>
</dbReference>
<evidence type="ECO:0000256" key="1">
    <source>
        <dbReference type="SAM" id="Phobius"/>
    </source>
</evidence>